<dbReference type="EMBL" id="JAAVJD010000068">
    <property type="protein sequence ID" value="NJQ06155.1"/>
    <property type="molecule type" value="Genomic_DNA"/>
</dbReference>
<dbReference type="AlphaFoldDB" id="A0A7X6D0Y9"/>
<dbReference type="Proteomes" id="UP000578686">
    <property type="component" value="Unassembled WGS sequence"/>
</dbReference>
<evidence type="ECO:0000256" key="1">
    <source>
        <dbReference type="SAM" id="MobiDB-lite"/>
    </source>
</evidence>
<evidence type="ECO:0000313" key="3">
    <source>
        <dbReference type="Proteomes" id="UP000578686"/>
    </source>
</evidence>
<sequence>MPDGAKTPAEELRRRRAALSRAIDEHLAVLERHRGTSPPSTESDRPASPESEET</sequence>
<name>A0A7X6D0Y9_9ACTN</name>
<protein>
    <submittedName>
        <fullName evidence="2">Uncharacterized protein</fullName>
    </submittedName>
</protein>
<organism evidence="2 3">
    <name type="scientific">Streptomyces lonarensis</name>
    <dbReference type="NCBI Taxonomy" id="700599"/>
    <lineage>
        <taxon>Bacteria</taxon>
        <taxon>Bacillati</taxon>
        <taxon>Actinomycetota</taxon>
        <taxon>Actinomycetes</taxon>
        <taxon>Kitasatosporales</taxon>
        <taxon>Streptomycetaceae</taxon>
        <taxon>Streptomyces</taxon>
    </lineage>
</organism>
<evidence type="ECO:0000313" key="2">
    <source>
        <dbReference type="EMBL" id="NJQ06155.1"/>
    </source>
</evidence>
<gene>
    <name evidence="2" type="ORF">HCN56_11325</name>
</gene>
<feature type="region of interest" description="Disordered" evidence="1">
    <location>
        <begin position="28"/>
        <end position="54"/>
    </location>
</feature>
<keyword evidence="3" id="KW-1185">Reference proteome</keyword>
<dbReference type="RefSeq" id="WP_167969952.1">
    <property type="nucleotide sequence ID" value="NZ_BHZG01000121.1"/>
</dbReference>
<proteinExistence type="predicted"/>
<reference evidence="2 3" key="1">
    <citation type="submission" date="2020-03" db="EMBL/GenBank/DDBJ databases">
        <title>Draft genome of Streptomyces sp. ventii, isolated from the Axial Seamount in the Pacific Ocean, and resequencing of the two type strains Streptomyces lonarensis strain NCL 716 and Streptomyces bohaiensis strain 11A07.</title>
        <authorList>
            <person name="Loughran R.M."/>
            <person name="Pfannmuller K.M."/>
            <person name="Wasson B.J."/>
            <person name="Deadmond M.C."/>
            <person name="Paddock B.E."/>
            <person name="Koyack M.J."/>
            <person name="Gallegos D.A."/>
            <person name="Mitchell E.A."/>
            <person name="Ushijima B."/>
            <person name="Saw J.H."/>
            <person name="Mcphail K.L."/>
            <person name="Videau P."/>
        </authorList>
    </citation>
    <scope>NUCLEOTIDE SEQUENCE [LARGE SCALE GENOMIC DNA]</scope>
    <source>
        <strain evidence="2 3">NCL716</strain>
    </source>
</reference>
<accession>A0A7X6D0Y9</accession>
<comment type="caution">
    <text evidence="2">The sequence shown here is derived from an EMBL/GenBank/DDBJ whole genome shotgun (WGS) entry which is preliminary data.</text>
</comment>